<organism evidence="9 10">
    <name type="scientific">Pseudooceanicola sediminis</name>
    <dbReference type="NCBI Taxonomy" id="2211117"/>
    <lineage>
        <taxon>Bacteria</taxon>
        <taxon>Pseudomonadati</taxon>
        <taxon>Pseudomonadota</taxon>
        <taxon>Alphaproteobacteria</taxon>
        <taxon>Rhodobacterales</taxon>
        <taxon>Paracoccaceae</taxon>
        <taxon>Pseudooceanicola</taxon>
    </lineage>
</organism>
<evidence type="ECO:0000313" key="10">
    <source>
        <dbReference type="Proteomes" id="UP000265848"/>
    </source>
</evidence>
<dbReference type="SUPFAM" id="SSF103473">
    <property type="entry name" value="MFS general substrate transporter"/>
    <property type="match status" value="1"/>
</dbReference>
<dbReference type="AlphaFoldDB" id="A0A399IY07"/>
<keyword evidence="3" id="KW-1003">Cell membrane</keyword>
<reference evidence="9 10" key="1">
    <citation type="submission" date="2018-08" db="EMBL/GenBank/DDBJ databases">
        <title>Pseudooceanicola sediminis CY03 in the family Rhodobacteracea.</title>
        <authorList>
            <person name="Zhang Y.-J."/>
        </authorList>
    </citation>
    <scope>NUCLEOTIDE SEQUENCE [LARGE SCALE GENOMIC DNA]</scope>
    <source>
        <strain evidence="9 10">CY03</strain>
    </source>
</reference>
<keyword evidence="6 7" id="KW-0472">Membrane</keyword>
<evidence type="ECO:0000256" key="5">
    <source>
        <dbReference type="ARBA" id="ARBA00022989"/>
    </source>
</evidence>
<evidence type="ECO:0000313" key="9">
    <source>
        <dbReference type="EMBL" id="RII37327.1"/>
    </source>
</evidence>
<dbReference type="CDD" id="cd06173">
    <property type="entry name" value="MFS_MefA_like"/>
    <property type="match status" value="1"/>
</dbReference>
<dbReference type="Gene3D" id="1.20.1250.20">
    <property type="entry name" value="MFS general substrate transporter like domains"/>
    <property type="match status" value="1"/>
</dbReference>
<evidence type="ECO:0000256" key="6">
    <source>
        <dbReference type="ARBA" id="ARBA00023136"/>
    </source>
</evidence>
<name>A0A399IY07_9RHOB</name>
<protein>
    <submittedName>
        <fullName evidence="9">MFS transporter</fullName>
    </submittedName>
</protein>
<evidence type="ECO:0000256" key="2">
    <source>
        <dbReference type="ARBA" id="ARBA00022448"/>
    </source>
</evidence>
<feature type="transmembrane region" description="Helical" evidence="7">
    <location>
        <begin position="50"/>
        <end position="69"/>
    </location>
</feature>
<feature type="transmembrane region" description="Helical" evidence="7">
    <location>
        <begin position="165"/>
        <end position="193"/>
    </location>
</feature>
<feature type="transmembrane region" description="Helical" evidence="7">
    <location>
        <begin position="81"/>
        <end position="102"/>
    </location>
</feature>
<evidence type="ECO:0000256" key="3">
    <source>
        <dbReference type="ARBA" id="ARBA00022475"/>
    </source>
</evidence>
<keyword evidence="4 7" id="KW-0812">Transmembrane</keyword>
<accession>A0A399IY07</accession>
<evidence type="ECO:0000256" key="4">
    <source>
        <dbReference type="ARBA" id="ARBA00022692"/>
    </source>
</evidence>
<evidence type="ECO:0000259" key="8">
    <source>
        <dbReference type="PROSITE" id="PS50850"/>
    </source>
</evidence>
<comment type="caution">
    <text evidence="9">The sequence shown here is derived from an EMBL/GenBank/DDBJ whole genome shotgun (WGS) entry which is preliminary data.</text>
</comment>
<evidence type="ECO:0000256" key="7">
    <source>
        <dbReference type="SAM" id="Phobius"/>
    </source>
</evidence>
<feature type="transmembrane region" description="Helical" evidence="7">
    <location>
        <begin position="290"/>
        <end position="308"/>
    </location>
</feature>
<keyword evidence="2" id="KW-0813">Transport</keyword>
<dbReference type="RefSeq" id="WP_119400434.1">
    <property type="nucleotide sequence ID" value="NZ_QWJJ01000018.1"/>
</dbReference>
<evidence type="ECO:0000256" key="1">
    <source>
        <dbReference type="ARBA" id="ARBA00004651"/>
    </source>
</evidence>
<dbReference type="GO" id="GO:0005886">
    <property type="term" value="C:plasma membrane"/>
    <property type="evidence" value="ECO:0007669"/>
    <property type="project" value="UniProtKB-SubCell"/>
</dbReference>
<feature type="domain" description="Major facilitator superfamily (MFS) profile" evidence="8">
    <location>
        <begin position="1"/>
        <end position="402"/>
    </location>
</feature>
<comment type="subcellular location">
    <subcellularLocation>
        <location evidence="1">Cell membrane</location>
        <topology evidence="1">Multi-pass membrane protein</topology>
    </subcellularLocation>
</comment>
<proteinExistence type="predicted"/>
<dbReference type="Pfam" id="PF05977">
    <property type="entry name" value="MFS_3"/>
    <property type="match status" value="1"/>
</dbReference>
<dbReference type="Proteomes" id="UP000265848">
    <property type="component" value="Unassembled WGS sequence"/>
</dbReference>
<feature type="transmembrane region" description="Helical" evidence="7">
    <location>
        <begin position="373"/>
        <end position="393"/>
    </location>
</feature>
<dbReference type="PROSITE" id="PS50850">
    <property type="entry name" value="MFS"/>
    <property type="match status" value="1"/>
</dbReference>
<feature type="transmembrane region" description="Helical" evidence="7">
    <location>
        <begin position="108"/>
        <end position="128"/>
    </location>
</feature>
<dbReference type="PANTHER" id="PTHR23513:SF11">
    <property type="entry name" value="STAPHYLOFERRIN A TRANSPORTER"/>
    <property type="match status" value="1"/>
</dbReference>
<feature type="transmembrane region" description="Helical" evidence="7">
    <location>
        <begin position="348"/>
        <end position="367"/>
    </location>
</feature>
<dbReference type="InterPro" id="IPR020846">
    <property type="entry name" value="MFS_dom"/>
</dbReference>
<dbReference type="GO" id="GO:0022857">
    <property type="term" value="F:transmembrane transporter activity"/>
    <property type="evidence" value="ECO:0007669"/>
    <property type="project" value="InterPro"/>
</dbReference>
<keyword evidence="10" id="KW-1185">Reference proteome</keyword>
<dbReference type="InterPro" id="IPR036259">
    <property type="entry name" value="MFS_trans_sf"/>
</dbReference>
<sequence>MEPKSDTFAPLGNPTFRSLWLASQTSNLGGLVQMVGAGWLMTSLAGSSDMVALVQASNTLPIMVFSLVAGALADSFDRRRILLSAQIFMLCVSLALAICAYLDLLGPWGLLGFTFAIGCGMALYNPSWQASMGDIVSRQNLSAAVSLNSMGFNLMRSVGPAFGGFLVAIAGAAAAFGFNALTYLPNVLALWLWHPPAKTDRLPREHLRQALGAGLRYMSMSPHLLRVLGRSCLFGFAASSAMALMPLVARSVLNGTALTYGLLLGFFGLGAIGGVIANSRVRARFSNEQIVVTAFVGFAVGMVILALGRHIAVSAIGLLIAGACWVMALSLFNVTVQMSTPRWVVGRALSFYQTATFGGMALGAWSWGLVAEYHGVTTALIGAGALLLLGAVIGRWIPLGEFGAADLDPLDTFREPELRLDLQARSGPIVIMIDYVIDAADTDAFLAAIHRRRRVRIRDGARNWTLLRDLETPDLWSERFHVATWNDYLRHNARRTKSDLEGFETLLKLHRGPGRPRVHRLIERQAVPLHEDLQLKPLPPEVPQH</sequence>
<feature type="transmembrane region" description="Helical" evidence="7">
    <location>
        <begin position="257"/>
        <end position="278"/>
    </location>
</feature>
<dbReference type="OrthoDB" id="9809918at2"/>
<dbReference type="PANTHER" id="PTHR23513">
    <property type="entry name" value="INTEGRAL MEMBRANE EFFLUX PROTEIN-RELATED"/>
    <property type="match status" value="1"/>
</dbReference>
<gene>
    <name evidence="9" type="ORF">DL237_17715</name>
</gene>
<dbReference type="EMBL" id="QWJJ01000018">
    <property type="protein sequence ID" value="RII37327.1"/>
    <property type="molecule type" value="Genomic_DNA"/>
</dbReference>
<keyword evidence="5 7" id="KW-1133">Transmembrane helix</keyword>
<feature type="transmembrane region" description="Helical" evidence="7">
    <location>
        <begin position="314"/>
        <end position="336"/>
    </location>
</feature>
<dbReference type="InterPro" id="IPR010290">
    <property type="entry name" value="TM_effector"/>
</dbReference>